<sequence>MEDLLRALVESNVSQEWASQVHTWRPQRPHTRDPEEPYAAWLSKHAGTGEDAGEADSEGEHIPDLTLSDFPAQVLPQGKFGTVQLQDNKLQHAWSQVHVLEGVQQGPPLQGNLTLHNGILYYHGHNCGEYQEIMVKPQLYVPQVLTLAHTHLLGVCLGQKNTLNRMTEWFTLSP</sequence>
<dbReference type="AlphaFoldDB" id="A0AAD7SFJ1"/>
<name>A0AAD7SFJ1_9TELE</name>
<reference evidence="1" key="1">
    <citation type="journal article" date="2023" name="Science">
        <title>Genome structures resolve the early diversification of teleost fishes.</title>
        <authorList>
            <person name="Parey E."/>
            <person name="Louis A."/>
            <person name="Montfort J."/>
            <person name="Bouchez O."/>
            <person name="Roques C."/>
            <person name="Iampietro C."/>
            <person name="Lluch J."/>
            <person name="Castinel A."/>
            <person name="Donnadieu C."/>
            <person name="Desvignes T."/>
            <person name="Floi Bucao C."/>
            <person name="Jouanno E."/>
            <person name="Wen M."/>
            <person name="Mejri S."/>
            <person name="Dirks R."/>
            <person name="Jansen H."/>
            <person name="Henkel C."/>
            <person name="Chen W.J."/>
            <person name="Zahm M."/>
            <person name="Cabau C."/>
            <person name="Klopp C."/>
            <person name="Thompson A.W."/>
            <person name="Robinson-Rechavi M."/>
            <person name="Braasch I."/>
            <person name="Lecointre G."/>
            <person name="Bobe J."/>
            <person name="Postlethwait J.H."/>
            <person name="Berthelot C."/>
            <person name="Roest Crollius H."/>
            <person name="Guiguen Y."/>
        </authorList>
    </citation>
    <scope>NUCLEOTIDE SEQUENCE</scope>
    <source>
        <strain evidence="1">NC1722</strain>
    </source>
</reference>
<proteinExistence type="predicted"/>
<dbReference type="EMBL" id="JAINUG010000069">
    <property type="protein sequence ID" value="KAJ8401539.1"/>
    <property type="molecule type" value="Genomic_DNA"/>
</dbReference>
<protein>
    <submittedName>
        <fullName evidence="1">Uncharacterized protein</fullName>
    </submittedName>
</protein>
<keyword evidence="2" id="KW-1185">Reference proteome</keyword>
<gene>
    <name evidence="1" type="ORF">AAFF_G00378560</name>
</gene>
<organism evidence="1 2">
    <name type="scientific">Aldrovandia affinis</name>
    <dbReference type="NCBI Taxonomy" id="143900"/>
    <lineage>
        <taxon>Eukaryota</taxon>
        <taxon>Metazoa</taxon>
        <taxon>Chordata</taxon>
        <taxon>Craniata</taxon>
        <taxon>Vertebrata</taxon>
        <taxon>Euteleostomi</taxon>
        <taxon>Actinopterygii</taxon>
        <taxon>Neopterygii</taxon>
        <taxon>Teleostei</taxon>
        <taxon>Notacanthiformes</taxon>
        <taxon>Halosauridae</taxon>
        <taxon>Aldrovandia</taxon>
    </lineage>
</organism>
<comment type="caution">
    <text evidence="1">The sequence shown here is derived from an EMBL/GenBank/DDBJ whole genome shotgun (WGS) entry which is preliminary data.</text>
</comment>
<evidence type="ECO:0000313" key="2">
    <source>
        <dbReference type="Proteomes" id="UP001221898"/>
    </source>
</evidence>
<accession>A0AAD7SFJ1</accession>
<dbReference type="Proteomes" id="UP001221898">
    <property type="component" value="Unassembled WGS sequence"/>
</dbReference>
<evidence type="ECO:0000313" key="1">
    <source>
        <dbReference type="EMBL" id="KAJ8401539.1"/>
    </source>
</evidence>